<dbReference type="PANTHER" id="PTHR10166:SF37">
    <property type="entry name" value="STOLID, ISOFORM H"/>
    <property type="match status" value="1"/>
</dbReference>
<protein>
    <recommendedName>
        <fullName evidence="4">VWFA domain-containing protein</fullName>
    </recommendedName>
</protein>
<comment type="caution">
    <text evidence="5">The sequence shown here is derived from an EMBL/GenBank/DDBJ whole genome shotgun (WGS) entry which is preliminary data.</text>
</comment>
<dbReference type="InterPro" id="IPR036465">
    <property type="entry name" value="vWFA_dom_sf"/>
</dbReference>
<evidence type="ECO:0000256" key="1">
    <source>
        <dbReference type="SAM" id="MobiDB-lite"/>
    </source>
</evidence>
<evidence type="ECO:0000256" key="2">
    <source>
        <dbReference type="SAM" id="Phobius"/>
    </source>
</evidence>
<dbReference type="PANTHER" id="PTHR10166">
    <property type="entry name" value="VOLTAGE-DEPENDENT CALCIUM CHANNEL SUBUNIT ALPHA-2/DELTA-RELATED"/>
    <property type="match status" value="1"/>
</dbReference>
<gene>
    <name evidence="5" type="ORF">R1sor_021909</name>
</gene>
<dbReference type="SUPFAM" id="SSF53300">
    <property type="entry name" value="vWA-like"/>
    <property type="match status" value="1"/>
</dbReference>
<keyword evidence="2" id="KW-0472">Membrane</keyword>
<evidence type="ECO:0000313" key="6">
    <source>
        <dbReference type="Proteomes" id="UP001633002"/>
    </source>
</evidence>
<dbReference type="Proteomes" id="UP001633002">
    <property type="component" value="Unassembled WGS sequence"/>
</dbReference>
<feature type="chain" id="PRO_5044896461" description="VWFA domain-containing protein" evidence="3">
    <location>
        <begin position="27"/>
        <end position="630"/>
    </location>
</feature>
<reference evidence="5 6" key="1">
    <citation type="submission" date="2024-09" db="EMBL/GenBank/DDBJ databases">
        <title>Chromosome-scale assembly of Riccia sorocarpa.</title>
        <authorList>
            <person name="Paukszto L."/>
        </authorList>
    </citation>
    <scope>NUCLEOTIDE SEQUENCE [LARGE SCALE GENOMIC DNA]</scope>
    <source>
        <strain evidence="5">LP-2024</strain>
        <tissue evidence="5">Aerial parts of the thallus</tissue>
    </source>
</reference>
<dbReference type="CDD" id="cd00198">
    <property type="entry name" value="vWFA"/>
    <property type="match status" value="1"/>
</dbReference>
<name>A0ABD3GJ33_9MARC</name>
<accession>A0ABD3GJ33</accession>
<sequence>MGTSTLRVSLPQSVLIVLLTLYLTGCEQECLASAQLSGQLLFDSAVSSVKTLASRLGNAFDNSCPPSTCPCSQDLCQPLPKNSAPVCFPSNSSKTNLYNCSNLLEQVGTPSCPSVLVTRDKSSVNYVRLDASQKVDLNIDAIGTQQSAVCRTSQLDSVFLSISESYQQYNIYADYYVGTIDGSFRSFPGREDSSTNCGAFDSRRRPWYSGAISYPNHLVILIDRGYSMGNDVTVPTPTSLAGSGLDYAKIFASSLLETVYVGSYVNVFTFGGNRAIAYNDSTPVDFNPSDPQSHPELEDLKIRINSTFKDASNTVPLDFLKALNASFKAFDGANTDMFNRSLALNVILLSDGLFTTDINYSDPSTAAFISQFATRNVTLFIYGMNANPDPALGYDARLTTLRDKSGGFYLNIRGSDFQDPLFSMGSYFGFLAASHKNMYGDSPFWSRNYIDYFGVAQIVTVAEPAFTANNSFVGVAAIDIILDELGPETIKDFKKALDSQRGKQAALSVSSAAVIPETFADTCQYDPQDILCPPGDTGIPFYKRRCCDSKTCPASLDVVAKGGSHSNNTKVGTILGPIIGVLALAIVAAATLIWLRRRRRVRTPPQVVGGPKKQGQSPDRQNEDVWATPM</sequence>
<evidence type="ECO:0000313" key="5">
    <source>
        <dbReference type="EMBL" id="KAL3678953.1"/>
    </source>
</evidence>
<evidence type="ECO:0000256" key="3">
    <source>
        <dbReference type="SAM" id="SignalP"/>
    </source>
</evidence>
<keyword evidence="2" id="KW-1133">Transmembrane helix</keyword>
<dbReference type="AlphaFoldDB" id="A0ABD3GJ33"/>
<evidence type="ECO:0000259" key="4">
    <source>
        <dbReference type="PROSITE" id="PS50234"/>
    </source>
</evidence>
<keyword evidence="6" id="KW-1185">Reference proteome</keyword>
<feature type="signal peptide" evidence="3">
    <location>
        <begin position="1"/>
        <end position="26"/>
    </location>
</feature>
<keyword evidence="3" id="KW-0732">Signal</keyword>
<dbReference type="EMBL" id="JBJQOH010000007">
    <property type="protein sequence ID" value="KAL3678953.1"/>
    <property type="molecule type" value="Genomic_DNA"/>
</dbReference>
<feature type="region of interest" description="Disordered" evidence="1">
    <location>
        <begin position="604"/>
        <end position="630"/>
    </location>
</feature>
<organism evidence="5 6">
    <name type="scientific">Riccia sorocarpa</name>
    <dbReference type="NCBI Taxonomy" id="122646"/>
    <lineage>
        <taxon>Eukaryota</taxon>
        <taxon>Viridiplantae</taxon>
        <taxon>Streptophyta</taxon>
        <taxon>Embryophyta</taxon>
        <taxon>Marchantiophyta</taxon>
        <taxon>Marchantiopsida</taxon>
        <taxon>Marchantiidae</taxon>
        <taxon>Marchantiales</taxon>
        <taxon>Ricciaceae</taxon>
        <taxon>Riccia</taxon>
    </lineage>
</organism>
<keyword evidence="2" id="KW-0812">Transmembrane</keyword>
<dbReference type="CDD" id="cd18773">
    <property type="entry name" value="PDC1_HK_sensor"/>
    <property type="match status" value="1"/>
</dbReference>
<feature type="transmembrane region" description="Helical" evidence="2">
    <location>
        <begin position="574"/>
        <end position="595"/>
    </location>
</feature>
<dbReference type="PROSITE" id="PS50234">
    <property type="entry name" value="VWFA"/>
    <property type="match status" value="1"/>
</dbReference>
<dbReference type="Gene3D" id="3.40.50.410">
    <property type="entry name" value="von Willebrand factor, type A domain"/>
    <property type="match status" value="1"/>
</dbReference>
<dbReference type="InterPro" id="IPR051173">
    <property type="entry name" value="Ca_channel_alpha-2/delta"/>
</dbReference>
<proteinExistence type="predicted"/>
<feature type="domain" description="VWFA" evidence="4">
    <location>
        <begin position="217"/>
        <end position="431"/>
    </location>
</feature>
<dbReference type="InterPro" id="IPR002035">
    <property type="entry name" value="VWF_A"/>
</dbReference>